<gene>
    <name evidence="7" type="primary">mltG</name>
    <name evidence="8" type="ORF">C7959_1368</name>
</gene>
<evidence type="ECO:0000313" key="9">
    <source>
        <dbReference type="Proteomes" id="UP000295832"/>
    </source>
</evidence>
<dbReference type="AlphaFoldDB" id="A0A4R8GM59"/>
<keyword evidence="9" id="KW-1185">Reference proteome</keyword>
<evidence type="ECO:0000256" key="5">
    <source>
        <dbReference type="ARBA" id="ARBA00023239"/>
    </source>
</evidence>
<dbReference type="InterPro" id="IPR003770">
    <property type="entry name" value="MLTG-like"/>
</dbReference>
<evidence type="ECO:0000256" key="4">
    <source>
        <dbReference type="ARBA" id="ARBA00023136"/>
    </source>
</evidence>
<dbReference type="EMBL" id="SOEG01000036">
    <property type="protein sequence ID" value="TDX46776.1"/>
    <property type="molecule type" value="Genomic_DNA"/>
</dbReference>
<dbReference type="Proteomes" id="UP000295832">
    <property type="component" value="Unassembled WGS sequence"/>
</dbReference>
<dbReference type="GO" id="GO:0071555">
    <property type="term" value="P:cell wall organization"/>
    <property type="evidence" value="ECO:0007669"/>
    <property type="project" value="UniProtKB-KW"/>
</dbReference>
<dbReference type="RefSeq" id="WP_134118541.1">
    <property type="nucleotide sequence ID" value="NZ_SOEG01000036.1"/>
</dbReference>
<evidence type="ECO:0000313" key="8">
    <source>
        <dbReference type="EMBL" id="TDX46776.1"/>
    </source>
</evidence>
<evidence type="ECO:0000256" key="7">
    <source>
        <dbReference type="HAMAP-Rule" id="MF_02065"/>
    </source>
</evidence>
<keyword evidence="6 7" id="KW-0961">Cell wall biogenesis/degradation</keyword>
<dbReference type="GO" id="GO:0008932">
    <property type="term" value="F:lytic endotransglycosylase activity"/>
    <property type="evidence" value="ECO:0007669"/>
    <property type="project" value="UniProtKB-UniRule"/>
</dbReference>
<dbReference type="Gene3D" id="3.30.1490.480">
    <property type="entry name" value="Endolytic murein transglycosylase"/>
    <property type="match status" value="1"/>
</dbReference>
<dbReference type="Gene3D" id="3.30.160.60">
    <property type="entry name" value="Classic Zinc Finger"/>
    <property type="match status" value="1"/>
</dbReference>
<evidence type="ECO:0000256" key="2">
    <source>
        <dbReference type="ARBA" id="ARBA00022692"/>
    </source>
</evidence>
<name>A0A4R8GM59_9FIRM</name>
<dbReference type="PANTHER" id="PTHR30518:SF2">
    <property type="entry name" value="ENDOLYTIC MUREIN TRANSGLYCOSYLASE"/>
    <property type="match status" value="1"/>
</dbReference>
<evidence type="ECO:0000256" key="1">
    <source>
        <dbReference type="ARBA" id="ARBA00022475"/>
    </source>
</evidence>
<proteinExistence type="inferred from homology"/>
<organism evidence="8 9">
    <name type="scientific">Orenia marismortui</name>
    <dbReference type="NCBI Taxonomy" id="46469"/>
    <lineage>
        <taxon>Bacteria</taxon>
        <taxon>Bacillati</taxon>
        <taxon>Bacillota</taxon>
        <taxon>Clostridia</taxon>
        <taxon>Halanaerobiales</taxon>
        <taxon>Halobacteroidaceae</taxon>
        <taxon>Orenia</taxon>
    </lineage>
</organism>
<dbReference type="PANTHER" id="PTHR30518">
    <property type="entry name" value="ENDOLYTIC MUREIN TRANSGLYCOSYLASE"/>
    <property type="match status" value="1"/>
</dbReference>
<evidence type="ECO:0000256" key="3">
    <source>
        <dbReference type="ARBA" id="ARBA00022989"/>
    </source>
</evidence>
<keyword evidence="1 7" id="KW-1003">Cell membrane</keyword>
<reference evidence="8 9" key="1">
    <citation type="submission" date="2019-03" db="EMBL/GenBank/DDBJ databases">
        <title>Subsurface microbial communities from deep shales in Ohio and West Virginia, USA.</title>
        <authorList>
            <person name="Wrighton K."/>
        </authorList>
    </citation>
    <scope>NUCLEOTIDE SEQUENCE [LARGE SCALE GENOMIC DNA]</scope>
    <source>
        <strain evidence="8 9">MSL 6dP</strain>
    </source>
</reference>
<comment type="similarity">
    <text evidence="7">Belongs to the transglycosylase MltG family.</text>
</comment>
<protein>
    <recommendedName>
        <fullName evidence="7">Endolytic murein transglycosylase</fullName>
        <ecNumber evidence="7">4.2.2.29</ecNumber>
    </recommendedName>
    <alternativeName>
        <fullName evidence="7">Peptidoglycan lytic transglycosylase</fullName>
    </alternativeName>
    <alternativeName>
        <fullName evidence="7">Peptidoglycan polymerization terminase</fullName>
    </alternativeName>
</protein>
<feature type="site" description="Important for catalytic activity" evidence="7">
    <location>
        <position position="229"/>
    </location>
</feature>
<sequence>MIGNKEEIEITVKRRRKYLIIIAIIFMMNWGLFSYVDRLLGPVNTLKSEDKVIEVEPGSSLVRVSNKLYENQLIRSPMAFKFYIKLKGLATEIQAGYYRLNSKMPATEIAEKLVGGQVATYSITIPEGKTIEEIGQILAKHELDKEKFLSLAENKEVVFIKSNSKVKYNLEGFLFPETYQIPYGANEEEIIDIMLKEFERKISLLKDEIKESKYNLEEIITIASLIQAESKLDQEGPLVASVIYNRLNKNMKLQLDATVQYSLSKRKSRLLYSDLKVDTPYNTYKNYGLPPGPINNPGIEAIKSALDPKKTNYLYYVLTTDGKHRFTESYKEHLQVQNRLNNK</sequence>
<comment type="catalytic activity">
    <reaction evidence="7">
        <text>a peptidoglycan chain = a peptidoglycan chain with N-acetyl-1,6-anhydromuramyl-[peptide] at the reducing end + a peptidoglycan chain with N-acetylglucosamine at the non-reducing end.</text>
        <dbReference type="EC" id="4.2.2.29"/>
    </reaction>
</comment>
<dbReference type="CDD" id="cd08010">
    <property type="entry name" value="MltG_like"/>
    <property type="match status" value="1"/>
</dbReference>
<keyword evidence="2 7" id="KW-0812">Transmembrane</keyword>
<accession>A0A4R8GM59</accession>
<keyword evidence="5 7" id="KW-0456">Lyase</keyword>
<evidence type="ECO:0000256" key="6">
    <source>
        <dbReference type="ARBA" id="ARBA00023316"/>
    </source>
</evidence>
<comment type="caution">
    <text evidence="8">The sequence shown here is derived from an EMBL/GenBank/DDBJ whole genome shotgun (WGS) entry which is preliminary data.</text>
</comment>
<dbReference type="GO" id="GO:0009252">
    <property type="term" value="P:peptidoglycan biosynthetic process"/>
    <property type="evidence" value="ECO:0007669"/>
    <property type="project" value="UniProtKB-UniRule"/>
</dbReference>
<dbReference type="NCBIfam" id="TIGR00247">
    <property type="entry name" value="endolytic transglycosylase MltG"/>
    <property type="match status" value="1"/>
</dbReference>
<dbReference type="Pfam" id="PF02618">
    <property type="entry name" value="YceG"/>
    <property type="match status" value="1"/>
</dbReference>
<keyword evidence="3 7" id="KW-1133">Transmembrane helix</keyword>
<dbReference type="STRING" id="926561.GCA_000379025_02607"/>
<dbReference type="GO" id="GO:0005886">
    <property type="term" value="C:plasma membrane"/>
    <property type="evidence" value="ECO:0007669"/>
    <property type="project" value="UniProtKB-SubCell"/>
</dbReference>
<comment type="subcellular location">
    <subcellularLocation>
        <location evidence="7">Cell membrane</location>
        <topology evidence="7">Single-pass membrane protein</topology>
    </subcellularLocation>
</comment>
<dbReference type="EC" id="4.2.2.29" evidence="7"/>
<keyword evidence="4 7" id="KW-0472">Membrane</keyword>
<comment type="function">
    <text evidence="7">Functions as a peptidoglycan terminase that cleaves nascent peptidoglycan strands endolytically to terminate their elongation.</text>
</comment>
<dbReference type="HAMAP" id="MF_02065">
    <property type="entry name" value="MltG"/>
    <property type="match status" value="1"/>
</dbReference>
<feature type="transmembrane region" description="Helical" evidence="7">
    <location>
        <begin position="18"/>
        <end position="36"/>
    </location>
</feature>